<comment type="caution">
    <text evidence="2">The sequence shown here is derived from an EMBL/GenBank/DDBJ whole genome shotgun (WGS) entry which is preliminary data.</text>
</comment>
<gene>
    <name evidence="2" type="ORF">BCR42DRAFT_403214</name>
</gene>
<accession>A0A1X2IZ48</accession>
<sequence length="80" mass="9270">MKNQQKWKNNSNIMVFRHILLSSHNTKEVNKNKRNIDILNTANNKTSRSNSSWMTMQEISQSHSIKTPSTLTQKTEPSVL</sequence>
<feature type="region of interest" description="Disordered" evidence="1">
    <location>
        <begin position="43"/>
        <end position="80"/>
    </location>
</feature>
<dbReference type="EMBL" id="MCGE01000002">
    <property type="protein sequence ID" value="ORZ24578.1"/>
    <property type="molecule type" value="Genomic_DNA"/>
</dbReference>
<protein>
    <submittedName>
        <fullName evidence="2">Uncharacterized protein</fullName>
    </submittedName>
</protein>
<dbReference type="AlphaFoldDB" id="A0A1X2IZ48"/>
<dbReference type="Proteomes" id="UP000193560">
    <property type="component" value="Unassembled WGS sequence"/>
</dbReference>
<evidence type="ECO:0000313" key="2">
    <source>
        <dbReference type="EMBL" id="ORZ24578.1"/>
    </source>
</evidence>
<proteinExistence type="predicted"/>
<evidence type="ECO:0000256" key="1">
    <source>
        <dbReference type="SAM" id="MobiDB-lite"/>
    </source>
</evidence>
<evidence type="ECO:0000313" key="3">
    <source>
        <dbReference type="Proteomes" id="UP000193560"/>
    </source>
</evidence>
<keyword evidence="3" id="KW-1185">Reference proteome</keyword>
<reference evidence="2 3" key="1">
    <citation type="submission" date="2016-07" db="EMBL/GenBank/DDBJ databases">
        <title>Pervasive Adenine N6-methylation of Active Genes in Fungi.</title>
        <authorList>
            <consortium name="DOE Joint Genome Institute"/>
            <person name="Mondo S.J."/>
            <person name="Dannebaum R.O."/>
            <person name="Kuo R.C."/>
            <person name="Labutti K."/>
            <person name="Haridas S."/>
            <person name="Kuo A."/>
            <person name="Salamov A."/>
            <person name="Ahrendt S.R."/>
            <person name="Lipzen A."/>
            <person name="Sullivan W."/>
            <person name="Andreopoulos W.B."/>
            <person name="Clum A."/>
            <person name="Lindquist E."/>
            <person name="Daum C."/>
            <person name="Ramamoorthy G.K."/>
            <person name="Gryganskyi A."/>
            <person name="Culley D."/>
            <person name="Magnuson J.K."/>
            <person name="James T.Y."/>
            <person name="O'Malley M.A."/>
            <person name="Stajich J.E."/>
            <person name="Spatafora J.W."/>
            <person name="Visel A."/>
            <person name="Grigoriev I.V."/>
        </authorList>
    </citation>
    <scope>NUCLEOTIDE SEQUENCE [LARGE SCALE GENOMIC DNA]</scope>
    <source>
        <strain evidence="2 3">NRRL 1336</strain>
    </source>
</reference>
<organism evidence="2 3">
    <name type="scientific">Absidia repens</name>
    <dbReference type="NCBI Taxonomy" id="90262"/>
    <lineage>
        <taxon>Eukaryota</taxon>
        <taxon>Fungi</taxon>
        <taxon>Fungi incertae sedis</taxon>
        <taxon>Mucoromycota</taxon>
        <taxon>Mucoromycotina</taxon>
        <taxon>Mucoromycetes</taxon>
        <taxon>Mucorales</taxon>
        <taxon>Cunninghamellaceae</taxon>
        <taxon>Absidia</taxon>
    </lineage>
</organism>
<name>A0A1X2IZ48_9FUNG</name>